<dbReference type="AlphaFoldDB" id="A0A9P8MTX9"/>
<evidence type="ECO:0000256" key="2">
    <source>
        <dbReference type="ARBA" id="ARBA00022553"/>
    </source>
</evidence>
<dbReference type="SUPFAM" id="SSF47336">
    <property type="entry name" value="ACP-like"/>
    <property type="match status" value="1"/>
</dbReference>
<comment type="caution">
    <text evidence="5">The sequence shown here is derived from an EMBL/GenBank/DDBJ whole genome shotgun (WGS) entry which is preliminary data.</text>
</comment>
<gene>
    <name evidence="5" type="ORF">HRG_07248</name>
</gene>
<keyword evidence="2" id="KW-0597">Phosphoprotein</keyword>
<dbReference type="Pfam" id="PF23562">
    <property type="entry name" value="AMP-binding_C_3"/>
    <property type="match status" value="1"/>
</dbReference>
<accession>A0A9P8MTX9</accession>
<keyword evidence="3" id="KW-0521">NADP</keyword>
<proteinExistence type="predicted"/>
<dbReference type="Gene3D" id="1.10.1200.10">
    <property type="entry name" value="ACP-like"/>
    <property type="match status" value="1"/>
</dbReference>
<dbReference type="Gene3D" id="3.40.50.720">
    <property type="entry name" value="NAD(P)-binding Rossmann-like Domain"/>
    <property type="match status" value="1"/>
</dbReference>
<dbReference type="EMBL" id="JAIZPD010000008">
    <property type="protein sequence ID" value="KAH0961170.1"/>
    <property type="molecule type" value="Genomic_DNA"/>
</dbReference>
<protein>
    <submittedName>
        <fullName evidence="5">Male sterility protein</fullName>
    </submittedName>
</protein>
<name>A0A9P8MTX9_9HYPO</name>
<dbReference type="SUPFAM" id="SSF51735">
    <property type="entry name" value="NAD(P)-binding Rossmann-fold domains"/>
    <property type="match status" value="1"/>
</dbReference>
<dbReference type="Pfam" id="PF00550">
    <property type="entry name" value="PP-binding"/>
    <property type="match status" value="1"/>
</dbReference>
<dbReference type="SMART" id="SM00823">
    <property type="entry name" value="PKS_PP"/>
    <property type="match status" value="1"/>
</dbReference>
<dbReference type="RefSeq" id="XP_044718683.1">
    <property type="nucleotide sequence ID" value="XM_044865719.1"/>
</dbReference>
<dbReference type="InterPro" id="IPR020845">
    <property type="entry name" value="AMP-binding_CS"/>
</dbReference>
<dbReference type="PROSITE" id="PS50075">
    <property type="entry name" value="CARRIER"/>
    <property type="match status" value="1"/>
</dbReference>
<dbReference type="Proteomes" id="UP000824596">
    <property type="component" value="Unassembled WGS sequence"/>
</dbReference>
<dbReference type="InterPro" id="IPR036291">
    <property type="entry name" value="NAD(P)-bd_dom_sf"/>
</dbReference>
<dbReference type="PANTHER" id="PTHR43439">
    <property type="entry name" value="PHENYLACETATE-COENZYME A LIGASE"/>
    <property type="match status" value="1"/>
</dbReference>
<dbReference type="InterPro" id="IPR000873">
    <property type="entry name" value="AMP-dep_synth/lig_dom"/>
</dbReference>
<dbReference type="GO" id="GO:0031177">
    <property type="term" value="F:phosphopantetheine binding"/>
    <property type="evidence" value="ECO:0007669"/>
    <property type="project" value="InterPro"/>
</dbReference>
<dbReference type="InterPro" id="IPR009081">
    <property type="entry name" value="PP-bd_ACP"/>
</dbReference>
<keyword evidence="1" id="KW-0596">Phosphopantetheine</keyword>
<evidence type="ECO:0000259" key="4">
    <source>
        <dbReference type="PROSITE" id="PS50075"/>
    </source>
</evidence>
<sequence length="1058" mass="114466">MASEDEPAYGRRLLVNVVDETAVAEPSRPFAYAPLSSKPEDGWEPITFRQVANAVNHVARLVADTVKADSKDGEPFPTLAYVGPSDIRYGIVMLACIKAGRKALFVSPRNSTEGQLSLFERTRCDHLWYAESFESLVQPWVGQRPMKATVVPAAEEWLNSNPEPFPYSRTFEDARWDPMAVLHTSGSTGIPKPIVVRQGSLAIADGQRTLPEYHGCDILWKHWEKNATRMFMPMPLFHAAGLKAGFILAVYYRIPIALGMPNLPLTPDLALKCLTHSGTDAAFLPPSLIEELSRSFEGVKALRNLKFLTFGGGRLSESVGNALAQQGVTLNNVIASTESRLMPYAIYYQKRQDLWQYFIINSDVMGADWRCVDPDEGIYELFVRRKNPRDPAGQPLFYTFPELDEWSTGDLYKPHPSLPDHWIYHGRGDDVIVFSTGEKLNPVTIEGTVAGHPAIKGALVVGQNRFQPGLILEPHVAPKDDAEAKALIDDVWPLVQEANKASVAHGRITRRLITLSDPNLPFQRAGKGTIQRGVTLKAYKSAIDVLYEHADDPDAQESVPLDFGSEEALTQSIVALFATNVGARDVQSDTDFFSVGVDSQQVMSVSNILRSSAKSAGVSISRDALAPRVIYANPTPRSLAAHLLAEAQGDGSGSGEVAREIEKTKSLVEKYTKDLPAPASADKPDPLDEGQTVLLTGSTGSLGAYLLDGLCTSAHVKRVIAMNRGADGGASRQGSISAARGLGTDFSKVEFVGVDLSLPDLGLGPAKYAELLTSADRIIHNAWPVNFNISVASFEPHIRGVRRLVDFASAAAKRVSIIFISSVSTAAAWTSPDPVPERSLDDMAMAEMGYGRSKMAGSMILDAAAARSGVPAASVRVGQVAGPRGLKGMWNKQEYLPSLIASSVYLGVLPDSLGSGGVVDWTPVEDIAGLVLDVSGVTVRQPISAISGYFHGVNPAKTTWGVLAPVLAQYYQGRIRKLVGMGEWVDALRASESASADVDKNPAIKLLDTYEAMYQASEAGQGHVDFDMTRTVSHSPTAANLSAVTVDLVKNWCAQWNF</sequence>
<dbReference type="Gene3D" id="3.40.50.12780">
    <property type="entry name" value="N-terminal domain of ligase-like"/>
    <property type="match status" value="1"/>
</dbReference>
<feature type="domain" description="Carrier" evidence="4">
    <location>
        <begin position="564"/>
        <end position="647"/>
    </location>
</feature>
<evidence type="ECO:0000256" key="3">
    <source>
        <dbReference type="ARBA" id="ARBA00022857"/>
    </source>
</evidence>
<dbReference type="InterPro" id="IPR013120">
    <property type="entry name" value="FAR_NAD-bd"/>
</dbReference>
<dbReference type="Pfam" id="PF00501">
    <property type="entry name" value="AMP-binding"/>
    <property type="match status" value="1"/>
</dbReference>
<dbReference type="Pfam" id="PF07993">
    <property type="entry name" value="NAD_binding_4"/>
    <property type="match status" value="1"/>
</dbReference>
<dbReference type="InterPro" id="IPR051414">
    <property type="entry name" value="Adenylate-forming_Reductase"/>
</dbReference>
<dbReference type="OrthoDB" id="429813at2759"/>
<evidence type="ECO:0000256" key="1">
    <source>
        <dbReference type="ARBA" id="ARBA00022450"/>
    </source>
</evidence>
<dbReference type="GeneID" id="68356377"/>
<dbReference type="SUPFAM" id="SSF56801">
    <property type="entry name" value="Acetyl-CoA synthetase-like"/>
    <property type="match status" value="1"/>
</dbReference>
<reference evidence="5" key="1">
    <citation type="submission" date="2021-09" db="EMBL/GenBank/DDBJ databases">
        <title>A high-quality genome of the endoparasitic fungus Hirsutella rhossiliensis with a comparison of Hirsutella genomes reveals transposable elements contributing to genome size variation.</title>
        <authorList>
            <person name="Lin R."/>
            <person name="Jiao Y."/>
            <person name="Sun X."/>
            <person name="Ling J."/>
            <person name="Xie B."/>
            <person name="Cheng X."/>
        </authorList>
    </citation>
    <scope>NUCLEOTIDE SEQUENCE</scope>
    <source>
        <strain evidence="5">HR02</strain>
    </source>
</reference>
<dbReference type="PROSITE" id="PS00455">
    <property type="entry name" value="AMP_BINDING"/>
    <property type="match status" value="1"/>
</dbReference>
<dbReference type="PANTHER" id="PTHR43439:SF2">
    <property type="entry name" value="ENZYME, PUTATIVE (JCVI)-RELATED"/>
    <property type="match status" value="1"/>
</dbReference>
<dbReference type="InterPro" id="IPR036736">
    <property type="entry name" value="ACP-like_sf"/>
</dbReference>
<dbReference type="InterPro" id="IPR042099">
    <property type="entry name" value="ANL_N_sf"/>
</dbReference>
<dbReference type="InterPro" id="IPR020806">
    <property type="entry name" value="PKS_PP-bd"/>
</dbReference>
<organism evidence="5 6">
    <name type="scientific">Hirsutella rhossiliensis</name>
    <dbReference type="NCBI Taxonomy" id="111463"/>
    <lineage>
        <taxon>Eukaryota</taxon>
        <taxon>Fungi</taxon>
        <taxon>Dikarya</taxon>
        <taxon>Ascomycota</taxon>
        <taxon>Pezizomycotina</taxon>
        <taxon>Sordariomycetes</taxon>
        <taxon>Hypocreomycetidae</taxon>
        <taxon>Hypocreales</taxon>
        <taxon>Ophiocordycipitaceae</taxon>
        <taxon>Hirsutella</taxon>
    </lineage>
</organism>
<evidence type="ECO:0000313" key="5">
    <source>
        <dbReference type="EMBL" id="KAH0961170.1"/>
    </source>
</evidence>
<keyword evidence="6" id="KW-1185">Reference proteome</keyword>
<evidence type="ECO:0000313" key="6">
    <source>
        <dbReference type="Proteomes" id="UP000824596"/>
    </source>
</evidence>